<feature type="region of interest" description="Disordered" evidence="1">
    <location>
        <begin position="259"/>
        <end position="282"/>
    </location>
</feature>
<feature type="region of interest" description="Disordered" evidence="1">
    <location>
        <begin position="200"/>
        <end position="240"/>
    </location>
</feature>
<evidence type="ECO:0000256" key="1">
    <source>
        <dbReference type="SAM" id="MobiDB-lite"/>
    </source>
</evidence>
<proteinExistence type="predicted"/>
<reference evidence="2 3" key="1">
    <citation type="submission" date="2024-08" db="EMBL/GenBank/DDBJ databases">
        <authorList>
            <person name="Cucini C."/>
            <person name="Frati F."/>
        </authorList>
    </citation>
    <scope>NUCLEOTIDE SEQUENCE [LARGE SCALE GENOMIC DNA]</scope>
</reference>
<dbReference type="Proteomes" id="UP001642540">
    <property type="component" value="Unassembled WGS sequence"/>
</dbReference>
<dbReference type="EMBL" id="CAXLJM020000012">
    <property type="protein sequence ID" value="CAL8076903.1"/>
    <property type="molecule type" value="Genomic_DNA"/>
</dbReference>
<comment type="caution">
    <text evidence="2">The sequence shown here is derived from an EMBL/GenBank/DDBJ whole genome shotgun (WGS) entry which is preliminary data.</text>
</comment>
<feature type="compositionally biased region" description="Polar residues" evidence="1">
    <location>
        <begin position="200"/>
        <end position="226"/>
    </location>
</feature>
<organism evidence="2 3">
    <name type="scientific">Orchesella dallaii</name>
    <dbReference type="NCBI Taxonomy" id="48710"/>
    <lineage>
        <taxon>Eukaryota</taxon>
        <taxon>Metazoa</taxon>
        <taxon>Ecdysozoa</taxon>
        <taxon>Arthropoda</taxon>
        <taxon>Hexapoda</taxon>
        <taxon>Collembola</taxon>
        <taxon>Entomobryomorpha</taxon>
        <taxon>Entomobryoidea</taxon>
        <taxon>Orchesellidae</taxon>
        <taxon>Orchesellinae</taxon>
        <taxon>Orchesella</taxon>
    </lineage>
</organism>
<feature type="region of interest" description="Disordered" evidence="1">
    <location>
        <begin position="1"/>
        <end position="22"/>
    </location>
</feature>
<feature type="compositionally biased region" description="Basic and acidic residues" evidence="1">
    <location>
        <begin position="1"/>
        <end position="11"/>
    </location>
</feature>
<name>A0ABP1PVH3_9HEXA</name>
<sequence length="293" mass="32230">MAELVQEHNHATGETGDQVPAAPSIFGIASDSGVSTDTVNTTRLSNAPRVRTSPATARYAISTSNGYDLQRDSPMNTSYILKAAQDTCIEAKKTGIVEAGLTVYLSEGMFMHIEDHRRPMDKFQSFKVLGGSELFNLDTARSVMSDQTDEIPTAIPDSKIEEMNSKLSSIIPNKDLYTSCFLKVNEDELSSFLNSSVNETDNNGLQANNQESLDTQKELPSSSSTKHTGEYELVSDDDSTSTDLANTDLVDYLKKHKYFEDDGSGYDNATDTEDREDSTPATKRIILPWHAIM</sequence>
<accession>A0ABP1PVH3</accession>
<evidence type="ECO:0000313" key="3">
    <source>
        <dbReference type="Proteomes" id="UP001642540"/>
    </source>
</evidence>
<protein>
    <submittedName>
        <fullName evidence="2">Uncharacterized protein</fullName>
    </submittedName>
</protein>
<evidence type="ECO:0000313" key="2">
    <source>
        <dbReference type="EMBL" id="CAL8076903.1"/>
    </source>
</evidence>
<keyword evidence="3" id="KW-1185">Reference proteome</keyword>
<gene>
    <name evidence="2" type="ORF">ODALV1_LOCUS3630</name>
</gene>